<dbReference type="Proteomes" id="UP000499080">
    <property type="component" value="Unassembled WGS sequence"/>
</dbReference>
<protein>
    <submittedName>
        <fullName evidence="2">Uncharacterized protein</fullName>
    </submittedName>
</protein>
<gene>
    <name evidence="2" type="ORF">AVEN_136016_1</name>
</gene>
<keyword evidence="1" id="KW-0812">Transmembrane</keyword>
<evidence type="ECO:0000256" key="1">
    <source>
        <dbReference type="SAM" id="Phobius"/>
    </source>
</evidence>
<reference evidence="2 3" key="1">
    <citation type="journal article" date="2019" name="Sci. Rep.">
        <title>Orb-weaving spider Araneus ventricosus genome elucidates the spidroin gene catalogue.</title>
        <authorList>
            <person name="Kono N."/>
            <person name="Nakamura H."/>
            <person name="Ohtoshi R."/>
            <person name="Moran D.A.P."/>
            <person name="Shinohara A."/>
            <person name="Yoshida Y."/>
            <person name="Fujiwara M."/>
            <person name="Mori M."/>
            <person name="Tomita M."/>
            <person name="Arakawa K."/>
        </authorList>
    </citation>
    <scope>NUCLEOTIDE SEQUENCE [LARGE SCALE GENOMIC DNA]</scope>
</reference>
<proteinExistence type="predicted"/>
<sequence length="150" mass="17215">MHEFWTCRETERSILKFTETPLNVADLPLNFVLHFFNLPLNFFLYFICLPLDIALYFINQSFLLVLSLFSLVRIASLSAQLPFSVPIRLVQPSLPVQPSSLPTWQTAFQIVCSSIWSKVRSLAFTGKPKYPTSDTKCDKIDLWVNVNAVQ</sequence>
<accession>A0A4Y2EX25</accession>
<keyword evidence="1" id="KW-0472">Membrane</keyword>
<keyword evidence="1" id="KW-1133">Transmembrane helix</keyword>
<organism evidence="2 3">
    <name type="scientific">Araneus ventricosus</name>
    <name type="common">Orbweaver spider</name>
    <name type="synonym">Epeira ventricosa</name>
    <dbReference type="NCBI Taxonomy" id="182803"/>
    <lineage>
        <taxon>Eukaryota</taxon>
        <taxon>Metazoa</taxon>
        <taxon>Ecdysozoa</taxon>
        <taxon>Arthropoda</taxon>
        <taxon>Chelicerata</taxon>
        <taxon>Arachnida</taxon>
        <taxon>Araneae</taxon>
        <taxon>Araneomorphae</taxon>
        <taxon>Entelegynae</taxon>
        <taxon>Araneoidea</taxon>
        <taxon>Araneidae</taxon>
        <taxon>Araneus</taxon>
    </lineage>
</organism>
<keyword evidence="3" id="KW-1185">Reference proteome</keyword>
<comment type="caution">
    <text evidence="2">The sequence shown here is derived from an EMBL/GenBank/DDBJ whole genome shotgun (WGS) entry which is preliminary data.</text>
</comment>
<name>A0A4Y2EX25_ARAVE</name>
<dbReference type="AlphaFoldDB" id="A0A4Y2EX25"/>
<dbReference type="EMBL" id="BGPR01000708">
    <property type="protein sequence ID" value="GBM32434.1"/>
    <property type="molecule type" value="Genomic_DNA"/>
</dbReference>
<evidence type="ECO:0000313" key="3">
    <source>
        <dbReference type="Proteomes" id="UP000499080"/>
    </source>
</evidence>
<evidence type="ECO:0000313" key="2">
    <source>
        <dbReference type="EMBL" id="GBM32434.1"/>
    </source>
</evidence>
<feature type="transmembrane region" description="Helical" evidence="1">
    <location>
        <begin position="31"/>
        <end position="55"/>
    </location>
</feature>